<keyword evidence="5" id="KW-1185">Reference proteome</keyword>
<dbReference type="CDD" id="cd08550">
    <property type="entry name" value="GlyDH-like"/>
    <property type="match status" value="1"/>
</dbReference>
<protein>
    <submittedName>
        <fullName evidence="4">Iron-containing alcohol dehydrogenase family protein</fullName>
    </submittedName>
</protein>
<dbReference type="Gene3D" id="1.20.1090.10">
    <property type="entry name" value="Dehydroquinate synthase-like - alpha domain"/>
    <property type="match status" value="1"/>
</dbReference>
<dbReference type="PANTHER" id="PTHR43616:SF3">
    <property type="entry name" value="HYDROXYCARBOXYLATE DEHYDROGENASE A"/>
    <property type="match status" value="1"/>
</dbReference>
<evidence type="ECO:0000259" key="3">
    <source>
        <dbReference type="Pfam" id="PF00465"/>
    </source>
</evidence>
<dbReference type="PANTHER" id="PTHR43616">
    <property type="entry name" value="GLYCEROL DEHYDROGENASE"/>
    <property type="match status" value="1"/>
</dbReference>
<dbReference type="PIRSF" id="PIRSF000112">
    <property type="entry name" value="Glycerol_dehydrogenase"/>
    <property type="match status" value="1"/>
</dbReference>
<gene>
    <name evidence="4" type="ORF">KB449_09825</name>
</gene>
<name>A0ABT6TEZ5_9BACL</name>
<evidence type="ECO:0000313" key="4">
    <source>
        <dbReference type="EMBL" id="MDI4645260.1"/>
    </source>
</evidence>
<keyword evidence="2" id="KW-0560">Oxidoreductase</keyword>
<dbReference type="EMBL" id="JAGRPV010000001">
    <property type="protein sequence ID" value="MDI4645260.1"/>
    <property type="molecule type" value="Genomic_DNA"/>
</dbReference>
<sequence>MIEIKTPAQYWNRAGALGEAAPWAPYAGKNAVVIAGHTAWRSVSEGLLGRFYDDGIAFAYYPFEGRCTAQKIDVYADKTTAFGAEFVVGAGGGSALDLSKAVGQRLGLPVVTIPTVPATCAAWSALIVLYDDAGRFVGRRPLTRSPALVLADADLLAAAPLRYLSAGIADSVVLWYASRINVSYGKYGRIDGHIGWHTSLLALEILKREAVAVYREAQKDKTHPAFPDVIDAIFLLAGLVGSIGGNGKRAAFAHAIHDALTWFPETKGTLHGEKVAFGLIAQLALEGQFEEAAFWAGFYLQLELPVTLAELGFIGATSDLAARIAANVPFDADTAEGLAFPVSERLLAEAIVQADIIGRRAARLASSVPPAI</sequence>
<reference evidence="4" key="1">
    <citation type="submission" date="2023-04" db="EMBL/GenBank/DDBJ databases">
        <title>Comparative genomic analysis of Cohnella hashimotonis sp. nov., isolated from the International Space Station.</title>
        <authorList>
            <person name="Venkateswaran K."/>
            <person name="Simpson A."/>
        </authorList>
    </citation>
    <scope>NUCLEOTIDE SEQUENCE</scope>
    <source>
        <strain evidence="4">F6_2S_P_1</strain>
    </source>
</reference>
<keyword evidence="1" id="KW-0479">Metal-binding</keyword>
<dbReference type="SUPFAM" id="SSF56796">
    <property type="entry name" value="Dehydroquinate synthase-like"/>
    <property type="match status" value="1"/>
</dbReference>
<dbReference type="RefSeq" id="WP_282908210.1">
    <property type="nucleotide sequence ID" value="NZ_JAGRPV010000001.1"/>
</dbReference>
<evidence type="ECO:0000256" key="1">
    <source>
        <dbReference type="ARBA" id="ARBA00022723"/>
    </source>
</evidence>
<dbReference type="Proteomes" id="UP001161691">
    <property type="component" value="Unassembled WGS sequence"/>
</dbReference>
<organism evidence="4 5">
    <name type="scientific">Cohnella hashimotonis</name>
    <dbReference type="NCBI Taxonomy" id="2826895"/>
    <lineage>
        <taxon>Bacteria</taxon>
        <taxon>Bacillati</taxon>
        <taxon>Bacillota</taxon>
        <taxon>Bacilli</taxon>
        <taxon>Bacillales</taxon>
        <taxon>Paenibacillaceae</taxon>
        <taxon>Cohnella</taxon>
    </lineage>
</organism>
<proteinExistence type="predicted"/>
<comment type="caution">
    <text evidence="4">The sequence shown here is derived from an EMBL/GenBank/DDBJ whole genome shotgun (WGS) entry which is preliminary data.</text>
</comment>
<feature type="domain" description="Alcohol dehydrogenase iron-type/glycerol dehydrogenase GldA" evidence="3">
    <location>
        <begin position="7"/>
        <end position="152"/>
    </location>
</feature>
<dbReference type="InterPro" id="IPR016205">
    <property type="entry name" value="Glycerol_DH"/>
</dbReference>
<accession>A0ABT6TEZ5</accession>
<dbReference type="Gene3D" id="3.40.50.1970">
    <property type="match status" value="1"/>
</dbReference>
<dbReference type="InterPro" id="IPR001670">
    <property type="entry name" value="ADH_Fe/GldA"/>
</dbReference>
<evidence type="ECO:0000256" key="2">
    <source>
        <dbReference type="ARBA" id="ARBA00023002"/>
    </source>
</evidence>
<evidence type="ECO:0000313" key="5">
    <source>
        <dbReference type="Proteomes" id="UP001161691"/>
    </source>
</evidence>
<dbReference type="Pfam" id="PF00465">
    <property type="entry name" value="Fe-ADH"/>
    <property type="match status" value="1"/>
</dbReference>